<name>A0A1I7ZPE2_9BILA</name>
<evidence type="ECO:0000313" key="1">
    <source>
        <dbReference type="Proteomes" id="UP000095287"/>
    </source>
</evidence>
<accession>A0A1I7ZPE2</accession>
<dbReference type="AlphaFoldDB" id="A0A1I7ZPE2"/>
<evidence type="ECO:0000313" key="2">
    <source>
        <dbReference type="WBParaSite" id="L893_g28602.t1"/>
    </source>
</evidence>
<organism evidence="1 2">
    <name type="scientific">Steinernema glaseri</name>
    <dbReference type="NCBI Taxonomy" id="37863"/>
    <lineage>
        <taxon>Eukaryota</taxon>
        <taxon>Metazoa</taxon>
        <taxon>Ecdysozoa</taxon>
        <taxon>Nematoda</taxon>
        <taxon>Chromadorea</taxon>
        <taxon>Rhabditida</taxon>
        <taxon>Tylenchina</taxon>
        <taxon>Panagrolaimomorpha</taxon>
        <taxon>Strongyloidoidea</taxon>
        <taxon>Steinernematidae</taxon>
        <taxon>Steinernema</taxon>
    </lineage>
</organism>
<dbReference type="WBParaSite" id="L893_g28602.t1">
    <property type="protein sequence ID" value="L893_g28602.t1"/>
    <property type="gene ID" value="L893_g28602"/>
</dbReference>
<dbReference type="Proteomes" id="UP000095287">
    <property type="component" value="Unplaced"/>
</dbReference>
<sequence>MALCVYMHVIMRTAYLGQDLLLVHNALRRPSLNVTVQEGRDVQLKARVCSCGFVCLTVDAVFRQLMLSSDLGVASGRPKSRHRPVGTVIGCTLKRIQPLMILDFVCHVGLENHIRWNCQQAKIEPKFLRKNFCM</sequence>
<keyword evidence="1" id="KW-1185">Reference proteome</keyword>
<proteinExistence type="predicted"/>
<protein>
    <submittedName>
        <fullName evidence="2">Secreted protein</fullName>
    </submittedName>
</protein>
<reference evidence="2" key="1">
    <citation type="submission" date="2016-11" db="UniProtKB">
        <authorList>
            <consortium name="WormBaseParasite"/>
        </authorList>
    </citation>
    <scope>IDENTIFICATION</scope>
</reference>